<name>A0ABY7L846_CITFR</name>
<accession>A0ABY7L846</accession>
<evidence type="ECO:0000313" key="3">
    <source>
        <dbReference type="Proteomes" id="UP001164536"/>
    </source>
</evidence>
<feature type="region of interest" description="Disordered" evidence="1">
    <location>
        <begin position="202"/>
        <end position="236"/>
    </location>
</feature>
<dbReference type="EMBL" id="CP114569">
    <property type="protein sequence ID" value="WAZ60697.1"/>
    <property type="molecule type" value="Genomic_DNA"/>
</dbReference>
<dbReference type="RefSeq" id="WP_151237629.1">
    <property type="nucleotide sequence ID" value="NZ_CP114569.1"/>
</dbReference>
<geneLocation type="plasmid" evidence="2 3">
    <name>unnamed5</name>
</geneLocation>
<sequence>MLNKRNMNHSLLLQAGFSMDTTAEEQAMLENNTDKNKPVKKAGDKEMAMMEAVERRYNEDRRSVAASMLVEWASDGEPTWLDFSALAISLADLPDLEDDNADYTDEQVDAYNDALSDLAYAAIALGADQEDVTSMIDDEDDDAAAAVYDAINDIDDSDEAISQYTIAGDDDDAMFEAPKIKVVRDGKVKLIRKRIRKLRRTSKQKAALKKARRKAQTSTAKLHRRKSMKLRQKRGM</sequence>
<evidence type="ECO:0008006" key="4">
    <source>
        <dbReference type="Google" id="ProtNLM"/>
    </source>
</evidence>
<protein>
    <recommendedName>
        <fullName evidence="4">Tail tube protein</fullName>
    </recommendedName>
</protein>
<organism evidence="2 3">
    <name type="scientific">Citrobacter freundii</name>
    <dbReference type="NCBI Taxonomy" id="546"/>
    <lineage>
        <taxon>Bacteria</taxon>
        <taxon>Pseudomonadati</taxon>
        <taxon>Pseudomonadota</taxon>
        <taxon>Gammaproteobacteria</taxon>
        <taxon>Enterobacterales</taxon>
        <taxon>Enterobacteriaceae</taxon>
        <taxon>Citrobacter</taxon>
        <taxon>Citrobacter freundii complex</taxon>
    </lineage>
</organism>
<gene>
    <name evidence="2" type="ORF">O4000_29215</name>
</gene>
<proteinExistence type="predicted"/>
<reference evidence="2" key="1">
    <citation type="submission" date="2022-12" db="EMBL/GenBank/DDBJ databases">
        <title>2953647.</title>
        <authorList>
            <person name="Hergert J."/>
            <person name="Casey R."/>
            <person name="Wagner J."/>
            <person name="Young E.L."/>
            <person name="Oakeson K.F."/>
        </authorList>
    </citation>
    <scope>NUCLEOTIDE SEQUENCE</scope>
    <source>
        <strain evidence="2">2953647</strain>
        <plasmid evidence="2">unnamed5</plasmid>
    </source>
</reference>
<dbReference type="Proteomes" id="UP001164536">
    <property type="component" value="Plasmid unnamed5"/>
</dbReference>
<keyword evidence="2" id="KW-0614">Plasmid</keyword>
<evidence type="ECO:0000256" key="1">
    <source>
        <dbReference type="SAM" id="MobiDB-lite"/>
    </source>
</evidence>
<keyword evidence="3" id="KW-1185">Reference proteome</keyword>
<evidence type="ECO:0000313" key="2">
    <source>
        <dbReference type="EMBL" id="WAZ60697.1"/>
    </source>
</evidence>